<reference evidence="2 3" key="1">
    <citation type="journal article" date="2023" name="Arcadia Sci">
        <title>De novo assembly of a long-read Amblyomma americanum tick genome.</title>
        <authorList>
            <person name="Chou S."/>
            <person name="Poskanzer K.E."/>
            <person name="Rollins M."/>
            <person name="Thuy-Boun P.S."/>
        </authorList>
    </citation>
    <scope>NUCLEOTIDE SEQUENCE [LARGE SCALE GENOMIC DNA]</scope>
    <source>
        <strain evidence="2">F_SG_1</strain>
        <tissue evidence="2">Salivary glands</tissue>
    </source>
</reference>
<evidence type="ECO:0000313" key="3">
    <source>
        <dbReference type="Proteomes" id="UP001321473"/>
    </source>
</evidence>
<evidence type="ECO:0000256" key="1">
    <source>
        <dbReference type="SAM" id="MobiDB-lite"/>
    </source>
</evidence>
<dbReference type="AlphaFoldDB" id="A0AAQ4FQP9"/>
<keyword evidence="3" id="KW-1185">Reference proteome</keyword>
<feature type="compositionally biased region" description="Low complexity" evidence="1">
    <location>
        <begin position="238"/>
        <end position="251"/>
    </location>
</feature>
<organism evidence="2 3">
    <name type="scientific">Amblyomma americanum</name>
    <name type="common">Lone star tick</name>
    <dbReference type="NCBI Taxonomy" id="6943"/>
    <lineage>
        <taxon>Eukaryota</taxon>
        <taxon>Metazoa</taxon>
        <taxon>Ecdysozoa</taxon>
        <taxon>Arthropoda</taxon>
        <taxon>Chelicerata</taxon>
        <taxon>Arachnida</taxon>
        <taxon>Acari</taxon>
        <taxon>Parasitiformes</taxon>
        <taxon>Ixodida</taxon>
        <taxon>Ixodoidea</taxon>
        <taxon>Ixodidae</taxon>
        <taxon>Amblyomminae</taxon>
        <taxon>Amblyomma</taxon>
    </lineage>
</organism>
<comment type="caution">
    <text evidence="2">The sequence shown here is derived from an EMBL/GenBank/DDBJ whole genome shotgun (WGS) entry which is preliminary data.</text>
</comment>
<gene>
    <name evidence="2" type="ORF">V5799_021205</name>
</gene>
<sequence>MVKAAPLKTLLCGMDNESGASEASGSTEDNLQVWSEYLVAVALEEELKQRAHDAHLEFESSFSESLRTTMELIEKEHELREKVAFYQQLERFKEGMKLEGAPESTLSCDSLDKNCIAEIKKKADEYNGSVLIKNVQHAEAEDVHKSIEELIKSGKLLEDSTSFQVARLHTEGLIVKMACKLEASRVSGLLKDIEKSVRELQFIETMQKKGYISAMDGAADESSDTSGVSSGAADESSDTSGVSSDTSGCSSFYTYSDFETTVTDSP</sequence>
<name>A0AAQ4FQP9_AMBAM</name>
<evidence type="ECO:0000313" key="2">
    <source>
        <dbReference type="EMBL" id="KAK8789021.1"/>
    </source>
</evidence>
<proteinExistence type="predicted"/>
<accession>A0AAQ4FQP9</accession>
<feature type="region of interest" description="Disordered" evidence="1">
    <location>
        <begin position="215"/>
        <end position="253"/>
    </location>
</feature>
<dbReference type="Proteomes" id="UP001321473">
    <property type="component" value="Unassembled WGS sequence"/>
</dbReference>
<dbReference type="EMBL" id="JARKHS020000234">
    <property type="protein sequence ID" value="KAK8789021.1"/>
    <property type="molecule type" value="Genomic_DNA"/>
</dbReference>
<protein>
    <submittedName>
        <fullName evidence="2">Uncharacterized protein</fullName>
    </submittedName>
</protein>